<protein>
    <recommendedName>
        <fullName evidence="9">Flippase-like domain-containing protein</fullName>
    </recommendedName>
</protein>
<dbReference type="RefSeq" id="WP_058887184.1">
    <property type="nucleotide sequence ID" value="NZ_LQBM01000001.1"/>
</dbReference>
<dbReference type="Pfam" id="PF03706">
    <property type="entry name" value="LPG_synthase_TM"/>
    <property type="match status" value="1"/>
</dbReference>
<gene>
    <name evidence="7" type="ORF">AVL63_07185</name>
</gene>
<organism evidence="7 8">
    <name type="scientific">Nesterenkonia jeotgali</name>
    <dbReference type="NCBI Taxonomy" id="317018"/>
    <lineage>
        <taxon>Bacteria</taxon>
        <taxon>Bacillati</taxon>
        <taxon>Actinomycetota</taxon>
        <taxon>Actinomycetes</taxon>
        <taxon>Micrococcales</taxon>
        <taxon>Micrococcaceae</taxon>
        <taxon>Nesterenkonia</taxon>
    </lineage>
</organism>
<comment type="subcellular location">
    <subcellularLocation>
        <location evidence="1">Cell membrane</location>
        <topology evidence="1">Multi-pass membrane protein</topology>
    </subcellularLocation>
</comment>
<dbReference type="EMBL" id="LQBM01000001">
    <property type="protein sequence ID" value="KUG60199.1"/>
    <property type="molecule type" value="Genomic_DNA"/>
</dbReference>
<comment type="caution">
    <text evidence="7">The sequence shown here is derived from an EMBL/GenBank/DDBJ whole genome shotgun (WGS) entry which is preliminary data.</text>
</comment>
<feature type="transmembrane region" description="Helical" evidence="6">
    <location>
        <begin position="16"/>
        <end position="37"/>
    </location>
</feature>
<evidence type="ECO:0000256" key="1">
    <source>
        <dbReference type="ARBA" id="ARBA00004651"/>
    </source>
</evidence>
<dbReference type="AlphaFoldDB" id="A0A0W8IJI7"/>
<keyword evidence="4 6" id="KW-1133">Transmembrane helix</keyword>
<evidence type="ECO:0008006" key="9">
    <source>
        <dbReference type="Google" id="ProtNLM"/>
    </source>
</evidence>
<proteinExistence type="predicted"/>
<dbReference type="PANTHER" id="PTHR40277">
    <property type="entry name" value="BLL5419 PROTEIN"/>
    <property type="match status" value="1"/>
</dbReference>
<accession>A0A0W8IJI7</accession>
<dbReference type="PANTHER" id="PTHR40277:SF1">
    <property type="entry name" value="BLL5419 PROTEIN"/>
    <property type="match status" value="1"/>
</dbReference>
<evidence type="ECO:0000256" key="4">
    <source>
        <dbReference type="ARBA" id="ARBA00022989"/>
    </source>
</evidence>
<keyword evidence="8" id="KW-1185">Reference proteome</keyword>
<dbReference type="GO" id="GO:0005886">
    <property type="term" value="C:plasma membrane"/>
    <property type="evidence" value="ECO:0007669"/>
    <property type="project" value="UniProtKB-SubCell"/>
</dbReference>
<feature type="transmembrane region" description="Helical" evidence="6">
    <location>
        <begin position="193"/>
        <end position="214"/>
    </location>
</feature>
<keyword evidence="5 6" id="KW-0472">Membrane</keyword>
<dbReference type="OrthoDB" id="4803763at2"/>
<evidence type="ECO:0000256" key="5">
    <source>
        <dbReference type="ARBA" id="ARBA00023136"/>
    </source>
</evidence>
<evidence type="ECO:0000313" key="8">
    <source>
        <dbReference type="Proteomes" id="UP000054023"/>
    </source>
</evidence>
<evidence type="ECO:0000313" key="7">
    <source>
        <dbReference type="EMBL" id="KUG60199.1"/>
    </source>
</evidence>
<keyword evidence="2" id="KW-1003">Cell membrane</keyword>
<name>A0A0W8IJI7_9MICC</name>
<feature type="transmembrane region" description="Helical" evidence="6">
    <location>
        <begin position="220"/>
        <end position="241"/>
    </location>
</feature>
<feature type="transmembrane region" description="Helical" evidence="6">
    <location>
        <begin position="49"/>
        <end position="70"/>
    </location>
</feature>
<dbReference type="InterPro" id="IPR022791">
    <property type="entry name" value="L-PG_synthase/AglD"/>
</dbReference>
<reference evidence="8" key="1">
    <citation type="submission" date="2015-12" db="EMBL/GenBank/DDBJ databases">
        <authorList>
            <person name="Nair G.R."/>
            <person name="Kaur G."/>
            <person name="Mayilraj S."/>
        </authorList>
    </citation>
    <scope>NUCLEOTIDE SEQUENCE [LARGE SCALE GENOMIC DNA]</scope>
    <source>
        <strain evidence="8">CD08_7</strain>
    </source>
</reference>
<evidence type="ECO:0000256" key="6">
    <source>
        <dbReference type="SAM" id="Phobius"/>
    </source>
</evidence>
<keyword evidence="3 6" id="KW-0812">Transmembrane</keyword>
<dbReference type="STRING" id="317018.AVL63_07185"/>
<feature type="transmembrane region" description="Helical" evidence="6">
    <location>
        <begin position="271"/>
        <end position="291"/>
    </location>
</feature>
<evidence type="ECO:0000256" key="2">
    <source>
        <dbReference type="ARBA" id="ARBA00022475"/>
    </source>
</evidence>
<sequence length="316" mass="32711">MSLDQRSATSRRGHTLLFALLQVAITVAIFSFLASQWGMTPFMDAFRLLPLWIFPAAALLGGVGVLTQALRWRVIARHHQISIGVGPAVARCWQAAFLNGVLPGGLAGDALRAADDSSDAAVDAGGSALRRAFAAMAAERLMGTAVAFTAAGLTLLVLAPLPGIAALGVATVAVLVAWRWLKPLSGADILQVVLLSATGWAAFASLFGLTILAVTPTVSLAWAPGLAAVAIAGMSVPLGFGGWGPREAAAAWAFSLAGFAPHLGVTASISYGLLALASTLPGAVILALRLLPRLERARRVNQARHGQHRDPIEPAF</sequence>
<dbReference type="Proteomes" id="UP000054023">
    <property type="component" value="Unassembled WGS sequence"/>
</dbReference>
<evidence type="ECO:0000256" key="3">
    <source>
        <dbReference type="ARBA" id="ARBA00022692"/>
    </source>
</evidence>